<evidence type="ECO:0000256" key="5">
    <source>
        <dbReference type="ARBA" id="ARBA00022448"/>
    </source>
</evidence>
<evidence type="ECO:0000256" key="16">
    <source>
        <dbReference type="ARBA" id="ARBA00061589"/>
    </source>
</evidence>
<dbReference type="Gene3D" id="3.10.120.10">
    <property type="entry name" value="Cytochrome b5-like heme/steroid binding domain"/>
    <property type="match status" value="1"/>
</dbReference>
<dbReference type="PROSITE" id="PS51349">
    <property type="entry name" value="FMN_HYDROXY_ACID_DH_2"/>
    <property type="match status" value="1"/>
</dbReference>
<evidence type="ECO:0000256" key="18">
    <source>
        <dbReference type="ARBA" id="ARBA00068515"/>
    </source>
</evidence>
<dbReference type="PANTHER" id="PTHR10578:SF104">
    <property type="entry name" value="CYTOCHROME B2, MITOCHONDRIAL-RELATED"/>
    <property type="match status" value="1"/>
</dbReference>
<evidence type="ECO:0000256" key="15">
    <source>
        <dbReference type="ARBA" id="ARBA00061137"/>
    </source>
</evidence>
<evidence type="ECO:0000256" key="3">
    <source>
        <dbReference type="ARBA" id="ARBA00004569"/>
    </source>
</evidence>
<dbReference type="InterPro" id="IPR001199">
    <property type="entry name" value="Cyt_B5-like_heme/steroid-bd"/>
</dbReference>
<comment type="similarity">
    <text evidence="15">In the C-terminal section; belongs to the FMN-dependent alpha-hydroxy acid dehydrogenase family.</text>
</comment>
<keyword evidence="7" id="KW-0285">Flavoprotein</keyword>
<evidence type="ECO:0000256" key="9">
    <source>
        <dbReference type="ARBA" id="ARBA00022723"/>
    </source>
</evidence>
<dbReference type="GO" id="GO:0004460">
    <property type="term" value="F:L-lactate dehydrogenase (cytochrome) activity"/>
    <property type="evidence" value="ECO:0007669"/>
    <property type="project" value="UniProtKB-EC"/>
</dbReference>
<gene>
    <name evidence="24" type="ORF">T310_7725</name>
</gene>
<dbReference type="PANTHER" id="PTHR10578">
    <property type="entry name" value="S -2-HYDROXY-ACID OXIDASE-RELATED"/>
    <property type="match status" value="1"/>
</dbReference>
<proteinExistence type="inferred from homology"/>
<evidence type="ECO:0000256" key="17">
    <source>
        <dbReference type="ARBA" id="ARBA00066458"/>
    </source>
</evidence>
<keyword evidence="8" id="KW-0288">FMN</keyword>
<keyword evidence="12" id="KW-0408">Iron</keyword>
<feature type="domain" description="FMN hydroxy acid dehydrogenase" evidence="23">
    <location>
        <begin position="106"/>
        <end position="466"/>
    </location>
</feature>
<organism evidence="24 25">
    <name type="scientific">Rasamsonia emersonii (strain ATCC 16479 / CBS 393.64 / IMI 116815)</name>
    <dbReference type="NCBI Taxonomy" id="1408163"/>
    <lineage>
        <taxon>Eukaryota</taxon>
        <taxon>Fungi</taxon>
        <taxon>Dikarya</taxon>
        <taxon>Ascomycota</taxon>
        <taxon>Pezizomycotina</taxon>
        <taxon>Eurotiomycetes</taxon>
        <taxon>Eurotiomycetidae</taxon>
        <taxon>Eurotiales</taxon>
        <taxon>Trichocomaceae</taxon>
        <taxon>Rasamsonia</taxon>
    </lineage>
</organism>
<sequence length="494" mass="54441">MGGTKLSAQEISRHNTPTDCWIVVDGQVWDVTDFHEQHPGGSAIILKYAGRDATKAYSEVHSPKVLRDNLQPDKFKGVLDQSTVDEEWAKQPPTENPHVALDNEKPPLHTLINAHDFEMVASKTAPKKTWAFYSSAATDLITRDANKSCFDRIWFRPRVLRNVRDVDTRTTILGVDSRLPLFVSPAAMAKLIHPDGECAIARACESKGIMQGVSNNSSYSIEELVQAAPKGNFFFQLYVNRDREKSAELLHKISAIPNVKAVFVTVDAAWPGKREADERVKADESVSVPMAPARVTNDKKGGGYGRVMAGFIDPGLTWDDLAWIRQHTHLPLCLKGVMSADDAILAMQAGVDGILLSNHGGRNLDTSPPSIITLLELHKRCPEIFDKMEIYVDSGIRRGTDILKAVCLGATAVGIGRSALYATNYGQEGVEHLIDIMQDELETAMRNTGITSLEQACPELVHTGDVDHLVPASRQHPYARAVAKNRRQNRASKL</sequence>
<dbReference type="PROSITE" id="PS50255">
    <property type="entry name" value="CYTOCHROME_B5_2"/>
    <property type="match status" value="1"/>
</dbReference>
<evidence type="ECO:0000256" key="2">
    <source>
        <dbReference type="ARBA" id="ARBA00001970"/>
    </source>
</evidence>
<evidence type="ECO:0000256" key="14">
    <source>
        <dbReference type="ARBA" id="ARBA00052399"/>
    </source>
</evidence>
<evidence type="ECO:0000313" key="25">
    <source>
        <dbReference type="Proteomes" id="UP000053958"/>
    </source>
</evidence>
<dbReference type="InterPro" id="IPR036400">
    <property type="entry name" value="Cyt_B5-like_heme/steroid_sf"/>
</dbReference>
<evidence type="ECO:0000313" key="24">
    <source>
        <dbReference type="EMBL" id="KKA18322.1"/>
    </source>
</evidence>
<dbReference type="EMBL" id="LASV01000468">
    <property type="protein sequence ID" value="KKA18322.1"/>
    <property type="molecule type" value="Genomic_DNA"/>
</dbReference>
<evidence type="ECO:0000256" key="4">
    <source>
        <dbReference type="ARBA" id="ARBA00011881"/>
    </source>
</evidence>
<evidence type="ECO:0000256" key="12">
    <source>
        <dbReference type="ARBA" id="ARBA00023004"/>
    </source>
</evidence>
<name>A0A0F4YJ48_RASE3</name>
<dbReference type="SMART" id="SM01117">
    <property type="entry name" value="Cyt-b5"/>
    <property type="match status" value="1"/>
</dbReference>
<evidence type="ECO:0000256" key="20">
    <source>
        <dbReference type="ARBA" id="ARBA00078774"/>
    </source>
</evidence>
<protein>
    <recommendedName>
        <fullName evidence="18">L-lactate dehydrogenase (cytochrome)</fullName>
        <ecNumber evidence="17">1.1.2.3</ecNumber>
    </recommendedName>
    <alternativeName>
        <fullName evidence="20">Cytochrome b2</fullName>
    </alternativeName>
    <alternativeName>
        <fullName evidence="19">Flavocytochrome b2</fullName>
    </alternativeName>
    <alternativeName>
        <fullName evidence="21">L-lactate ferricytochrome c oxidoreductase</fullName>
    </alternativeName>
</protein>
<keyword evidence="13" id="KW-0496">Mitochondrion</keyword>
<dbReference type="InterPro" id="IPR037396">
    <property type="entry name" value="FMN_HAD"/>
</dbReference>
<dbReference type="Pfam" id="PF00173">
    <property type="entry name" value="Cyt-b5"/>
    <property type="match status" value="1"/>
</dbReference>
<evidence type="ECO:0000256" key="10">
    <source>
        <dbReference type="ARBA" id="ARBA00022946"/>
    </source>
</evidence>
<dbReference type="SUPFAM" id="SSF55856">
    <property type="entry name" value="Cytochrome b5-like heme/steroid binding domain"/>
    <property type="match status" value="1"/>
</dbReference>
<dbReference type="EC" id="1.1.2.3" evidence="17"/>
<accession>A0A0F4YJ48</accession>
<evidence type="ECO:0000256" key="7">
    <source>
        <dbReference type="ARBA" id="ARBA00022630"/>
    </source>
</evidence>
<keyword evidence="25" id="KW-1185">Reference proteome</keyword>
<comment type="similarity">
    <text evidence="16">In the N-terminal section; belongs to the cytochrome b5 family.</text>
</comment>
<evidence type="ECO:0000256" key="19">
    <source>
        <dbReference type="ARBA" id="ARBA00075949"/>
    </source>
</evidence>
<reference evidence="24 25" key="1">
    <citation type="submission" date="2015-04" db="EMBL/GenBank/DDBJ databases">
        <authorList>
            <person name="Heijne W.H."/>
            <person name="Fedorova N.D."/>
            <person name="Nierman W.C."/>
            <person name="Vollebregt A.W."/>
            <person name="Zhao Z."/>
            <person name="Wu L."/>
            <person name="Kumar M."/>
            <person name="Stam H."/>
            <person name="van den Berg M.A."/>
            <person name="Pel H.J."/>
        </authorList>
    </citation>
    <scope>NUCLEOTIDE SEQUENCE [LARGE SCALE GENOMIC DNA]</scope>
    <source>
        <strain evidence="24 25">CBS 393.64</strain>
    </source>
</reference>
<keyword evidence="6" id="KW-0349">Heme</keyword>
<dbReference type="SUPFAM" id="SSF51395">
    <property type="entry name" value="FMN-linked oxidoreductases"/>
    <property type="match status" value="1"/>
</dbReference>
<evidence type="ECO:0000256" key="11">
    <source>
        <dbReference type="ARBA" id="ARBA00023002"/>
    </source>
</evidence>
<dbReference type="OrthoDB" id="1925334at2759"/>
<comment type="caution">
    <text evidence="24">The sequence shown here is derived from an EMBL/GenBank/DDBJ whole genome shotgun (WGS) entry which is preliminary data.</text>
</comment>
<evidence type="ECO:0000259" key="22">
    <source>
        <dbReference type="PROSITE" id="PS50255"/>
    </source>
</evidence>
<comment type="catalytic activity">
    <reaction evidence="14">
        <text>(S)-lactate + 2 Fe(III)-[cytochrome c] = 2 Fe(II)-[cytochrome c] + pyruvate + 2 H(+)</text>
        <dbReference type="Rhea" id="RHEA:19909"/>
        <dbReference type="Rhea" id="RHEA-COMP:10350"/>
        <dbReference type="Rhea" id="RHEA-COMP:14399"/>
        <dbReference type="ChEBI" id="CHEBI:15361"/>
        <dbReference type="ChEBI" id="CHEBI:15378"/>
        <dbReference type="ChEBI" id="CHEBI:16651"/>
        <dbReference type="ChEBI" id="CHEBI:29033"/>
        <dbReference type="ChEBI" id="CHEBI:29034"/>
        <dbReference type="EC" id="1.1.2.3"/>
    </reaction>
    <physiologicalReaction direction="left-to-right" evidence="14">
        <dbReference type="Rhea" id="RHEA:19910"/>
    </physiologicalReaction>
</comment>
<dbReference type="InterPro" id="IPR013785">
    <property type="entry name" value="Aldolase_TIM"/>
</dbReference>
<keyword evidence="5" id="KW-0813">Transport</keyword>
<evidence type="ECO:0000256" key="6">
    <source>
        <dbReference type="ARBA" id="ARBA00022617"/>
    </source>
</evidence>
<comment type="cofactor">
    <cofactor evidence="1">
        <name>FMN</name>
        <dbReference type="ChEBI" id="CHEBI:58210"/>
    </cofactor>
</comment>
<dbReference type="InterPro" id="IPR000262">
    <property type="entry name" value="FMN-dep_DH"/>
</dbReference>
<comment type="cofactor">
    <cofactor evidence="2">
        <name>heme b</name>
        <dbReference type="ChEBI" id="CHEBI:60344"/>
    </cofactor>
</comment>
<dbReference type="GO" id="GO:0005758">
    <property type="term" value="C:mitochondrial intermembrane space"/>
    <property type="evidence" value="ECO:0007669"/>
    <property type="project" value="UniProtKB-SubCell"/>
</dbReference>
<dbReference type="InterPro" id="IPR037458">
    <property type="entry name" value="L-MDH/L-LDH_FMN-bd"/>
</dbReference>
<keyword evidence="11 24" id="KW-0560">Oxidoreductase</keyword>
<dbReference type="FunFam" id="3.20.20.70:FF:000062">
    <property type="entry name" value="Cytochrome b2, mitochondrial, putative"/>
    <property type="match status" value="1"/>
</dbReference>
<evidence type="ECO:0000256" key="8">
    <source>
        <dbReference type="ARBA" id="ARBA00022643"/>
    </source>
</evidence>
<dbReference type="RefSeq" id="XP_013324934.1">
    <property type="nucleotide sequence ID" value="XM_013469480.1"/>
</dbReference>
<dbReference type="Gene3D" id="3.20.20.70">
    <property type="entry name" value="Aldolase class I"/>
    <property type="match status" value="1"/>
</dbReference>
<comment type="subcellular location">
    <subcellularLocation>
        <location evidence="3">Mitochondrion intermembrane space</location>
    </subcellularLocation>
</comment>
<keyword evidence="9" id="KW-0479">Metal-binding</keyword>
<evidence type="ECO:0000256" key="21">
    <source>
        <dbReference type="ARBA" id="ARBA00078938"/>
    </source>
</evidence>
<dbReference type="FunFam" id="3.10.120.10:FF:000009">
    <property type="entry name" value="Cytochrome b2, mitochondrial, putative"/>
    <property type="match status" value="1"/>
</dbReference>
<dbReference type="GeneID" id="25319991"/>
<keyword evidence="10" id="KW-0809">Transit peptide</keyword>
<dbReference type="CDD" id="cd02922">
    <property type="entry name" value="FCB2_FMN"/>
    <property type="match status" value="1"/>
</dbReference>
<dbReference type="STRING" id="1408163.A0A0F4YJ48"/>
<dbReference type="GO" id="GO:0046872">
    <property type="term" value="F:metal ion binding"/>
    <property type="evidence" value="ECO:0007669"/>
    <property type="project" value="UniProtKB-KW"/>
</dbReference>
<dbReference type="Proteomes" id="UP000053958">
    <property type="component" value="Unassembled WGS sequence"/>
</dbReference>
<feature type="domain" description="Cytochrome b5 heme-binding" evidence="22">
    <location>
        <begin position="3"/>
        <end position="80"/>
    </location>
</feature>
<evidence type="ECO:0000256" key="1">
    <source>
        <dbReference type="ARBA" id="ARBA00001917"/>
    </source>
</evidence>
<comment type="subunit">
    <text evidence="4">Homotetramer.</text>
</comment>
<dbReference type="AlphaFoldDB" id="A0A0F4YJ48"/>
<evidence type="ECO:0000259" key="23">
    <source>
        <dbReference type="PROSITE" id="PS51349"/>
    </source>
</evidence>
<evidence type="ECO:0000256" key="13">
    <source>
        <dbReference type="ARBA" id="ARBA00023128"/>
    </source>
</evidence>
<dbReference type="Pfam" id="PF01070">
    <property type="entry name" value="FMN_dh"/>
    <property type="match status" value="1"/>
</dbReference>